<dbReference type="EMBL" id="CP158367">
    <property type="protein sequence ID" value="XBX75859.1"/>
    <property type="molecule type" value="Genomic_DNA"/>
</dbReference>
<dbReference type="SUPFAM" id="SSF52540">
    <property type="entry name" value="P-loop containing nucleoside triphosphate hydrolases"/>
    <property type="match status" value="1"/>
</dbReference>
<keyword evidence="1" id="KW-0175">Coiled coil</keyword>
<accession>A0AAU7VP50</accession>
<protein>
    <submittedName>
        <fullName evidence="2">Uncharacterized protein</fullName>
    </submittedName>
</protein>
<gene>
    <name evidence="2" type="ORF">PRVXT_001019</name>
</gene>
<evidence type="ECO:0000313" key="2">
    <source>
        <dbReference type="EMBL" id="XBX75859.1"/>
    </source>
</evidence>
<evidence type="ECO:0000256" key="1">
    <source>
        <dbReference type="SAM" id="Coils"/>
    </source>
</evidence>
<feature type="coiled-coil region" evidence="1">
    <location>
        <begin position="1013"/>
        <end position="1044"/>
    </location>
</feature>
<name>A0AAU7VP50_9FIRM</name>
<reference evidence="2" key="2">
    <citation type="submission" date="2024-06" db="EMBL/GenBank/DDBJ databases">
        <authorList>
            <person name="Petrova K.O."/>
            <person name="Toshchakov S.V."/>
            <person name="Boltjanskaja Y.V."/>
            <person name="Kevbrin V."/>
        </authorList>
    </citation>
    <scope>NUCLEOTIDE SEQUENCE</scope>
    <source>
        <strain evidence="2">Z-910T</strain>
    </source>
</reference>
<reference evidence="2" key="1">
    <citation type="journal article" date="2013" name="Extremophiles">
        <title>Proteinivorax tanatarense gen. nov., sp. nov., an anaerobic, haloalkaliphilic, proteolytic bacterium isolated from a decaying algal bloom, and proposal of Proteinivoraceae fam. nov.</title>
        <authorList>
            <person name="Kevbrin V."/>
            <person name="Boltyanskaya Y."/>
            <person name="Zhilina T."/>
            <person name="Kolganova T."/>
            <person name="Lavrentjeva E."/>
            <person name="Kuznetsov B."/>
        </authorList>
    </citation>
    <scope>NUCLEOTIDE SEQUENCE</scope>
    <source>
        <strain evidence="2">Z-910T</strain>
    </source>
</reference>
<sequence length="1211" mass="140594">MHKIDLSKFIKVSPNFQYSINLKYDFNSRDKVKSYIPTSSTYEIFEDFLLSMNKGKSNGRAKLLTGPYGKGKSHLVLMLLAFFYYKNKNVYPNFLEKMKEHSPKLYKAALEEMADNKKMLPVIVSGSNINIKQSFLQAIKNSLDNEGIEDIMPETYFNAAVAMIRKWSTEYPETLKRFTELTEMDSEKFIKGLENYSHEYYQQFLDVYPKITSGSEFNPLQDLDIVELYEDVLQQIKPIGYKGLFIVYDEFSKYLEGSIDRNSASEIKFLQDLAEKCNKGGKEDEVFQLLLITHKSISSYVDRLPKEKVDAWKAVAERFKTIEISHADNQTYELMSNTIIKDHEVFTKFKDDKKEEFKSLYKKLREVNNGENLEEQKTIVEGCYPLHPLSSILLPSVSEKVAQNERTIFTFLSADDKNTLGNFLKKDFCGFTTLTPDYIYDYFEPLFKKENYTSDTYKTWRDAKSSLTKVSTELERKIIKTLCLIYIVGNFRKIPPTKKVIIESLSHYGDEKEVMDCIEKLISSKNLYYVKSKGYLKFIEATDIDVQQLINDTKELRKNTYDKSSPLNINLFNNFILATRYNVEREIRRYFSIQFIDTKELSSVENWDKKLKAIDGDGVLYCVTAKDSADIDKAKDMINNIEHDRIVFVTPKDKLDIDKVLGEYDAIKYLIDKNAYEDKDPLLNAELEVYLEDTVDQLFTYLSYYLYPEHNKASYFYKGEQLEIKRRTTLNKLVSDICYEVYHSTPVIPNELINVSKPSNTAQNYRRKVLEGLLQNRLQPSLGLIGHGLDVTIMRATLINTNILKESNGQCYVNINGDDLDPNIKNILSKIREFFLLTTKEGKTKFSKLYEVLTEPKHGIGLRRGLIPIFLSVVLHEFKNNIVITQKGMELVLDGKLVDSINTNPELYEAFLEDLSIEKENYLKDLEGLFEGYVLPEEKEYNSFDYVVKGIQRWYFDLPKFAKEYKQEYLGSGEFNKLPKNIIKIRNKVKQFNPNANELLFTDFVEVAGSSDYKSVFEEVEEFKNKLDRSLENLLQILSDETQRIFGGKLQQESLPSALKNWYEALDDFTKKHVISNSANSLLETSKDPKTNNPKEIIKKLSIIITGLRIEDWNENSIMLFLEKLTELKNNIDELDKANINQSDAAQTESYVLTYIDENGEKKDRILKKKEPSNTAKILLNELTTIFEEYGAAVDENDKRQILMEMLQKMC</sequence>
<dbReference type="AlphaFoldDB" id="A0AAU7VP50"/>
<dbReference type="RefSeq" id="WP_350344595.1">
    <property type="nucleotide sequence ID" value="NZ_CP158367.1"/>
</dbReference>
<proteinExistence type="predicted"/>
<organism evidence="2">
    <name type="scientific">Proteinivorax tanatarense</name>
    <dbReference type="NCBI Taxonomy" id="1260629"/>
    <lineage>
        <taxon>Bacteria</taxon>
        <taxon>Bacillati</taxon>
        <taxon>Bacillota</taxon>
        <taxon>Clostridia</taxon>
        <taxon>Eubacteriales</taxon>
        <taxon>Proteinivoracaceae</taxon>
        <taxon>Proteinivorax</taxon>
    </lineage>
</organism>
<feature type="coiled-coil region" evidence="1">
    <location>
        <begin position="1118"/>
        <end position="1145"/>
    </location>
</feature>
<dbReference type="InterPro" id="IPR027417">
    <property type="entry name" value="P-loop_NTPase"/>
</dbReference>